<protein>
    <submittedName>
        <fullName evidence="1">Uncharacterized protein</fullName>
    </submittedName>
</protein>
<accession>A0ACC0YCC9</accession>
<name>A0ACC0YCC9_9ROSI</name>
<keyword evidence="2" id="KW-1185">Reference proteome</keyword>
<evidence type="ECO:0000313" key="1">
    <source>
        <dbReference type="EMBL" id="KAJ0034769.1"/>
    </source>
</evidence>
<evidence type="ECO:0000313" key="2">
    <source>
        <dbReference type="Proteomes" id="UP001163603"/>
    </source>
</evidence>
<dbReference type="EMBL" id="CM047742">
    <property type="protein sequence ID" value="KAJ0034769.1"/>
    <property type="molecule type" value="Genomic_DNA"/>
</dbReference>
<gene>
    <name evidence="1" type="ORF">Pint_25271</name>
</gene>
<reference evidence="2" key="1">
    <citation type="journal article" date="2023" name="G3 (Bethesda)">
        <title>Genome assembly and association tests identify interacting loci associated with vigor, precocity, and sex in interspecific pistachio rootstocks.</title>
        <authorList>
            <person name="Palmer W."/>
            <person name="Jacygrad E."/>
            <person name="Sagayaradj S."/>
            <person name="Cavanaugh K."/>
            <person name="Han R."/>
            <person name="Bertier L."/>
            <person name="Beede B."/>
            <person name="Kafkas S."/>
            <person name="Golino D."/>
            <person name="Preece J."/>
            <person name="Michelmore R."/>
        </authorList>
    </citation>
    <scope>NUCLEOTIDE SEQUENCE [LARGE SCALE GENOMIC DNA]</scope>
</reference>
<sequence length="20" mass="2415">MVRDKLPIKLTSICYLRSFM</sequence>
<proteinExistence type="predicted"/>
<comment type="caution">
    <text evidence="1">The sequence shown here is derived from an EMBL/GenBank/DDBJ whole genome shotgun (WGS) entry which is preliminary data.</text>
</comment>
<dbReference type="Proteomes" id="UP001163603">
    <property type="component" value="Chromosome 7"/>
</dbReference>
<organism evidence="1 2">
    <name type="scientific">Pistacia integerrima</name>
    <dbReference type="NCBI Taxonomy" id="434235"/>
    <lineage>
        <taxon>Eukaryota</taxon>
        <taxon>Viridiplantae</taxon>
        <taxon>Streptophyta</taxon>
        <taxon>Embryophyta</taxon>
        <taxon>Tracheophyta</taxon>
        <taxon>Spermatophyta</taxon>
        <taxon>Magnoliopsida</taxon>
        <taxon>eudicotyledons</taxon>
        <taxon>Gunneridae</taxon>
        <taxon>Pentapetalae</taxon>
        <taxon>rosids</taxon>
        <taxon>malvids</taxon>
        <taxon>Sapindales</taxon>
        <taxon>Anacardiaceae</taxon>
        <taxon>Pistacia</taxon>
    </lineage>
</organism>